<dbReference type="AlphaFoldDB" id="T1CNU7"/>
<reference evidence="3 4" key="2">
    <citation type="journal article" date="2013" name="Genome Announc.">
        <title>Draft Genome Sequences of Porphyromonas crevioricanis JCM 15906T and Porphyromonas cansulci JCM 13913T Isolated from a Canine Oral Cavity.</title>
        <authorList>
            <person name="Sakamoto M."/>
            <person name="Tanaka N."/>
            <person name="Shiwa Y."/>
            <person name="Yoshikawa H."/>
            <person name="Ohkuma M."/>
        </authorList>
    </citation>
    <scope>NUCLEOTIDE SEQUENCE [LARGE SCALE GENOMIC DNA]</scope>
    <source>
        <strain evidence="3 4">JCM 15906</strain>
    </source>
</reference>
<dbReference type="Proteomes" id="UP000018031">
    <property type="component" value="Unassembled WGS sequence"/>
</dbReference>
<dbReference type="Pfam" id="PF13884">
    <property type="entry name" value="Peptidase_S74"/>
    <property type="match status" value="1"/>
</dbReference>
<protein>
    <recommendedName>
        <fullName evidence="2">Peptidase S74 domain-containing protein</fullName>
    </recommendedName>
</protein>
<keyword evidence="1" id="KW-0732">Signal</keyword>
<dbReference type="EMBL" id="BAOU01000012">
    <property type="protein sequence ID" value="GAD04778.1"/>
    <property type="molecule type" value="Genomic_DNA"/>
</dbReference>
<proteinExistence type="predicted"/>
<evidence type="ECO:0000313" key="3">
    <source>
        <dbReference type="EMBL" id="GAD04778.1"/>
    </source>
</evidence>
<evidence type="ECO:0000259" key="2">
    <source>
        <dbReference type="PROSITE" id="PS51688"/>
    </source>
</evidence>
<dbReference type="RefSeq" id="WP_023936530.1">
    <property type="nucleotide sequence ID" value="NZ_BAOU01000012.1"/>
</dbReference>
<feature type="signal peptide" evidence="1">
    <location>
        <begin position="1"/>
        <end position="19"/>
    </location>
</feature>
<comment type="caution">
    <text evidence="3">The sequence shown here is derived from an EMBL/GenBank/DDBJ whole genome shotgun (WGS) entry which is preliminary data.</text>
</comment>
<evidence type="ECO:0000256" key="1">
    <source>
        <dbReference type="SAM" id="SignalP"/>
    </source>
</evidence>
<evidence type="ECO:0000313" key="4">
    <source>
        <dbReference type="Proteomes" id="UP000018031"/>
    </source>
</evidence>
<dbReference type="NCBIfam" id="TIGR04183">
    <property type="entry name" value="Por_Secre_tail"/>
    <property type="match status" value="1"/>
</dbReference>
<feature type="chain" id="PRO_5004574332" description="Peptidase S74 domain-containing protein" evidence="1">
    <location>
        <begin position="20"/>
        <end position="444"/>
    </location>
</feature>
<feature type="domain" description="Peptidase S74" evidence="2">
    <location>
        <begin position="201"/>
        <end position="330"/>
    </location>
</feature>
<organism evidence="3 4">
    <name type="scientific">Porphyromonas crevioricanis JCM 15906</name>
    <dbReference type="NCBI Taxonomy" id="1305617"/>
    <lineage>
        <taxon>Bacteria</taxon>
        <taxon>Pseudomonadati</taxon>
        <taxon>Bacteroidota</taxon>
        <taxon>Bacteroidia</taxon>
        <taxon>Bacteroidales</taxon>
        <taxon>Porphyromonadaceae</taxon>
        <taxon>Porphyromonas</taxon>
    </lineage>
</organism>
<dbReference type="InterPro" id="IPR030392">
    <property type="entry name" value="S74_ICA"/>
</dbReference>
<accession>T1CNU7</accession>
<sequence>MKKIFLGIILSLLPYFAQAQLTVESNGQVKIKAHQGGLNQGLHISASNALAGTYGEEGTALLLENKARTGFCASKIAFRSGVLGNSQVSSYLGTHYLSSPEHATFFISTMAHGQLGERFLIRSNEDPDNPAVWFGMFTGLSGVPETSNLSSGLIVDNSSMGGQTTIRPFGSGWGFLGNSTHYWSDVYSNRSYTREHPYITSDERSKTNIENIPEGQALSKLSLLRPISYKLKEEVATSPIAPSSATGDSSVELSAKDREVIARHQEREAKHRAKTQYGFVAQELKQIFPDLVDYDKETGLYSVQYTALIPLLVEGLQELKAENQRLQQSIYHIKNNPNMLRGTKDQVMETSNLSELQTPILYGNKPNPFADQTTIEYYLPLQTKEAYIGVFDMQGKMLTTLPCMERGQRAVVVFAADKMADGMYLYSLIVDNEEIDTKKMILKR</sequence>
<name>T1CNU7_9PORP</name>
<gene>
    <name evidence="3" type="ORF">PORCRE_474</name>
</gene>
<dbReference type="InterPro" id="IPR026444">
    <property type="entry name" value="Secre_tail"/>
</dbReference>
<dbReference type="PROSITE" id="PS51688">
    <property type="entry name" value="ICA"/>
    <property type="match status" value="1"/>
</dbReference>
<reference evidence="4" key="1">
    <citation type="journal article" date="2013" name="Genome">
        <title>Draft Genome Sequences of Porphyromonas crevioricanis JCM 15906T and Porphyromonas cansulci JCM 13913T Isolated from a Canine Oral Cavity.</title>
        <authorList>
            <person name="Sakamoto M."/>
            <person name="Tanaka N."/>
            <person name="Shiwa Y."/>
            <person name="Yoshikawa H."/>
            <person name="Ohkuma M."/>
        </authorList>
    </citation>
    <scope>NUCLEOTIDE SEQUENCE [LARGE SCALE GENOMIC DNA]</scope>
    <source>
        <strain evidence="4">JCM 15906</strain>
    </source>
</reference>